<sequence>MTRRIPIIPTVIVAAAIATMIALGFWQLDRKGQKEALIAHAERSLSMSSEVEYPRDERALDGVLYRRTRVTCASLINATTVAGSSARGESGVAHRVTCYLPDGRPVKIDLGFSRDPAPVPWSGGEVSGMIAPGGRIVATDEVPGLELLALPDPRDLPNNHLAYAGQWFSFALTALVIYVLALRRRTQSGGREAKGE</sequence>
<evidence type="ECO:0000313" key="2">
    <source>
        <dbReference type="EMBL" id="QPC99595.1"/>
    </source>
</evidence>
<organism evidence="2 3">
    <name type="scientific">Qipengyuania soli</name>
    <dbReference type="NCBI Taxonomy" id="2782568"/>
    <lineage>
        <taxon>Bacteria</taxon>
        <taxon>Pseudomonadati</taxon>
        <taxon>Pseudomonadota</taxon>
        <taxon>Alphaproteobacteria</taxon>
        <taxon>Sphingomonadales</taxon>
        <taxon>Erythrobacteraceae</taxon>
        <taxon>Qipengyuania</taxon>
    </lineage>
</organism>
<dbReference type="CDD" id="cd06662">
    <property type="entry name" value="SURF1"/>
    <property type="match status" value="1"/>
</dbReference>
<keyword evidence="1" id="KW-1003">Cell membrane</keyword>
<dbReference type="EMBL" id="CP064654">
    <property type="protein sequence ID" value="QPC99595.1"/>
    <property type="molecule type" value="Genomic_DNA"/>
</dbReference>
<dbReference type="KEGG" id="qso:IRL76_03230"/>
<dbReference type="AlphaFoldDB" id="A0A7S8F5Q4"/>
<keyword evidence="1" id="KW-0812">Transmembrane</keyword>
<dbReference type="RefSeq" id="WP_200983109.1">
    <property type="nucleotide sequence ID" value="NZ_CP064654.1"/>
</dbReference>
<evidence type="ECO:0000256" key="1">
    <source>
        <dbReference type="RuleBase" id="RU363076"/>
    </source>
</evidence>
<reference evidence="2 3" key="1">
    <citation type="submission" date="2020-11" db="EMBL/GenBank/DDBJ databases">
        <title>The genome sequence of Erythrobacter sp. 6D36.</title>
        <authorList>
            <person name="Liu Y."/>
        </authorList>
    </citation>
    <scope>NUCLEOTIDE SEQUENCE [LARGE SCALE GENOMIC DNA]</scope>
    <source>
        <strain evidence="2 3">6D36</strain>
    </source>
</reference>
<proteinExistence type="inferred from homology"/>
<comment type="similarity">
    <text evidence="1">Belongs to the SURF1 family.</text>
</comment>
<keyword evidence="3" id="KW-1185">Reference proteome</keyword>
<feature type="transmembrane region" description="Helical" evidence="1">
    <location>
        <begin position="161"/>
        <end position="181"/>
    </location>
</feature>
<name>A0A7S8F5Q4_9SPHN</name>
<protein>
    <recommendedName>
        <fullName evidence="1">SURF1-like protein</fullName>
    </recommendedName>
</protein>
<keyword evidence="1" id="KW-0472">Membrane</keyword>
<evidence type="ECO:0000313" key="3">
    <source>
        <dbReference type="Proteomes" id="UP000594459"/>
    </source>
</evidence>
<gene>
    <name evidence="2" type="ORF">IRL76_03230</name>
</gene>
<dbReference type="GO" id="GO:0005886">
    <property type="term" value="C:plasma membrane"/>
    <property type="evidence" value="ECO:0007669"/>
    <property type="project" value="UniProtKB-SubCell"/>
</dbReference>
<dbReference type="InterPro" id="IPR002994">
    <property type="entry name" value="Surf1/Shy1"/>
</dbReference>
<keyword evidence="1" id="KW-1133">Transmembrane helix</keyword>
<feature type="transmembrane region" description="Helical" evidence="1">
    <location>
        <begin position="7"/>
        <end position="28"/>
    </location>
</feature>
<accession>A0A7S8F5Q4</accession>
<dbReference type="Pfam" id="PF02104">
    <property type="entry name" value="SURF1"/>
    <property type="match status" value="1"/>
</dbReference>
<dbReference type="Proteomes" id="UP000594459">
    <property type="component" value="Chromosome"/>
</dbReference>
<comment type="subcellular location">
    <subcellularLocation>
        <location evidence="1">Cell membrane</location>
        <topology evidence="1">Multi-pass membrane protein</topology>
    </subcellularLocation>
</comment>